<evidence type="ECO:0000313" key="2">
    <source>
        <dbReference type="Proteomes" id="UP000050761"/>
    </source>
</evidence>
<dbReference type="Proteomes" id="UP000050761">
    <property type="component" value="Unassembled WGS sequence"/>
</dbReference>
<keyword evidence="2" id="KW-1185">Reference proteome</keyword>
<name>A0A183FUY4_HELPZ</name>
<accession>A0A183FUY4</accession>
<dbReference type="WBParaSite" id="HPBE_0001205901-mRNA-1">
    <property type="protein sequence ID" value="HPBE_0001205901-mRNA-1"/>
    <property type="gene ID" value="HPBE_0001205901"/>
</dbReference>
<sequence length="85" mass="9782">METRVEADLLLPHGYSPLFRCRRGSSGRWLARSPGCRSDFTVDGQADNDNYKDANHLCVARGCIDPRLHPWLDDDEHCRRQSDPR</sequence>
<organism evidence="2 3">
    <name type="scientific">Heligmosomoides polygyrus</name>
    <name type="common">Parasitic roundworm</name>
    <dbReference type="NCBI Taxonomy" id="6339"/>
    <lineage>
        <taxon>Eukaryota</taxon>
        <taxon>Metazoa</taxon>
        <taxon>Ecdysozoa</taxon>
        <taxon>Nematoda</taxon>
        <taxon>Chromadorea</taxon>
        <taxon>Rhabditida</taxon>
        <taxon>Rhabditina</taxon>
        <taxon>Rhabditomorpha</taxon>
        <taxon>Strongyloidea</taxon>
        <taxon>Heligmosomidae</taxon>
        <taxon>Heligmosomoides</taxon>
    </lineage>
</organism>
<reference evidence="1 2" key="1">
    <citation type="submission" date="2018-11" db="EMBL/GenBank/DDBJ databases">
        <authorList>
            <consortium name="Pathogen Informatics"/>
        </authorList>
    </citation>
    <scope>NUCLEOTIDE SEQUENCE [LARGE SCALE GENOMIC DNA]</scope>
</reference>
<gene>
    <name evidence="1" type="ORF">HPBE_LOCUS12060</name>
</gene>
<dbReference type="EMBL" id="UZAH01027339">
    <property type="protein sequence ID" value="VDO90777.1"/>
    <property type="molecule type" value="Genomic_DNA"/>
</dbReference>
<protein>
    <submittedName>
        <fullName evidence="3">SRCR domain-containing protein</fullName>
    </submittedName>
</protein>
<dbReference type="AlphaFoldDB" id="A0A183FUY4"/>
<reference evidence="3" key="2">
    <citation type="submission" date="2019-09" db="UniProtKB">
        <authorList>
            <consortium name="WormBaseParasite"/>
        </authorList>
    </citation>
    <scope>IDENTIFICATION</scope>
</reference>
<accession>A0A3P8A2S1</accession>
<evidence type="ECO:0000313" key="3">
    <source>
        <dbReference type="WBParaSite" id="HPBE_0001205901-mRNA-1"/>
    </source>
</evidence>
<evidence type="ECO:0000313" key="1">
    <source>
        <dbReference type="EMBL" id="VDO90777.1"/>
    </source>
</evidence>
<proteinExistence type="predicted"/>